<dbReference type="Pfam" id="PF02922">
    <property type="entry name" value="CBM_48"/>
    <property type="match status" value="1"/>
</dbReference>
<feature type="domain" description="Glycoside hydrolase family 13 N-terminal" evidence="3">
    <location>
        <begin position="10"/>
        <end position="96"/>
    </location>
</feature>
<reference evidence="4 5" key="1">
    <citation type="submission" date="2018-03" db="EMBL/GenBank/DDBJ databases">
        <title>Genomic Encyclopedia of Archaeal and Bacterial Type Strains, Phase II (KMG-II): from individual species to whole genera.</title>
        <authorList>
            <person name="Goeker M."/>
        </authorList>
    </citation>
    <scope>NUCLEOTIDE SEQUENCE [LARGE SCALE GENOMIC DNA]</scope>
    <source>
        <strain evidence="4 5">DSM 43146</strain>
    </source>
</reference>
<dbReference type="InterPro" id="IPR004193">
    <property type="entry name" value="Glyco_hydro_13_N"/>
</dbReference>
<dbReference type="InterPro" id="IPR006047">
    <property type="entry name" value="GH13_cat_dom"/>
</dbReference>
<name>A0A2T0KFZ3_9ACTN</name>
<keyword evidence="5" id="KW-1185">Reference proteome</keyword>
<dbReference type="Gene3D" id="3.20.20.80">
    <property type="entry name" value="Glycosidases"/>
    <property type="match status" value="1"/>
</dbReference>
<sequence>MLVWPGNPYPLGATFDGGGTNFAVFSEIAERVELCLFDDDGRETRVDLPEREALVWHGYLPRVVPGQRYGYRVHGPYDPSRGLRCNPSKLLLDPYAKAIDGDYRWDQALFAYGFDDPDSRNDDDSAPFTPRSVVINPYFDWGNDRPLRKPFHQTVIYEAHVKGMTIQHPGIPEDVRGTYSGLAHPVMIKHLQRVGVTAVELMPVHQFVHDNGGANYWGYNTIGFFAPHNGYSSFGCRGGQVQEFKAMVKTLHQAGIEVILDVVYNHTAEGNHLGPTLSFKGIDNPAYYRLVDEDKRYYYDTTGTGNSLNVR</sequence>
<dbReference type="InterPro" id="IPR014756">
    <property type="entry name" value="Ig_E-set"/>
</dbReference>
<dbReference type="RefSeq" id="WP_249037948.1">
    <property type="nucleotide sequence ID" value="NZ_PVMZ01000005.1"/>
</dbReference>
<dbReference type="InterPro" id="IPR017853">
    <property type="entry name" value="GH"/>
</dbReference>
<dbReference type="AlphaFoldDB" id="A0A2T0KFZ3"/>
<dbReference type="CDD" id="cd02856">
    <property type="entry name" value="E_set_GDE_Isoamylase_N"/>
    <property type="match status" value="1"/>
</dbReference>
<evidence type="ECO:0000313" key="4">
    <source>
        <dbReference type="EMBL" id="PRX22306.1"/>
    </source>
</evidence>
<dbReference type="InterPro" id="IPR013783">
    <property type="entry name" value="Ig-like_fold"/>
</dbReference>
<gene>
    <name evidence="4" type="ORF">CLV67_105483</name>
</gene>
<evidence type="ECO:0000259" key="3">
    <source>
        <dbReference type="Pfam" id="PF02922"/>
    </source>
</evidence>
<evidence type="ECO:0000256" key="1">
    <source>
        <dbReference type="ARBA" id="ARBA00008061"/>
    </source>
</evidence>
<dbReference type="SUPFAM" id="SSF51445">
    <property type="entry name" value="(Trans)glycosidases"/>
    <property type="match status" value="1"/>
</dbReference>
<protein>
    <submittedName>
        <fullName evidence="4">Glycogen debranching enzyme GlgX</fullName>
    </submittedName>
</protein>
<comment type="caution">
    <text evidence="4">The sequence shown here is derived from an EMBL/GenBank/DDBJ whole genome shotgun (WGS) entry which is preliminary data.</text>
</comment>
<organism evidence="4 5">
    <name type="scientific">Actinoplanes italicus</name>
    <dbReference type="NCBI Taxonomy" id="113567"/>
    <lineage>
        <taxon>Bacteria</taxon>
        <taxon>Bacillati</taxon>
        <taxon>Actinomycetota</taxon>
        <taxon>Actinomycetes</taxon>
        <taxon>Micromonosporales</taxon>
        <taxon>Micromonosporaceae</taxon>
        <taxon>Actinoplanes</taxon>
    </lineage>
</organism>
<dbReference type="GO" id="GO:0004553">
    <property type="term" value="F:hydrolase activity, hydrolyzing O-glycosyl compounds"/>
    <property type="evidence" value="ECO:0007669"/>
    <property type="project" value="InterPro"/>
</dbReference>
<feature type="non-terminal residue" evidence="4">
    <location>
        <position position="311"/>
    </location>
</feature>
<accession>A0A2T0KFZ3</accession>
<dbReference type="Gene3D" id="2.60.40.10">
    <property type="entry name" value="Immunoglobulins"/>
    <property type="match status" value="1"/>
</dbReference>
<dbReference type="InterPro" id="IPR044505">
    <property type="entry name" value="GlgX_Isoamylase_N_E_set"/>
</dbReference>
<dbReference type="PANTHER" id="PTHR43002">
    <property type="entry name" value="GLYCOGEN DEBRANCHING ENZYME"/>
    <property type="match status" value="1"/>
</dbReference>
<dbReference type="GO" id="GO:0005975">
    <property type="term" value="P:carbohydrate metabolic process"/>
    <property type="evidence" value="ECO:0007669"/>
    <property type="project" value="InterPro"/>
</dbReference>
<dbReference type="Proteomes" id="UP000239415">
    <property type="component" value="Unassembled WGS sequence"/>
</dbReference>
<dbReference type="SUPFAM" id="SSF81296">
    <property type="entry name" value="E set domains"/>
    <property type="match status" value="1"/>
</dbReference>
<dbReference type="EMBL" id="PVMZ01000005">
    <property type="protein sequence ID" value="PRX22306.1"/>
    <property type="molecule type" value="Genomic_DNA"/>
</dbReference>
<comment type="similarity">
    <text evidence="1">Belongs to the glycosyl hydrolase 13 family.</text>
</comment>
<proteinExistence type="inferred from homology"/>
<evidence type="ECO:0000313" key="5">
    <source>
        <dbReference type="Proteomes" id="UP000239415"/>
    </source>
</evidence>
<feature type="domain" description="Glycosyl hydrolase family 13 catalytic" evidence="2">
    <location>
        <begin position="177"/>
        <end position="270"/>
    </location>
</feature>
<dbReference type="Pfam" id="PF00128">
    <property type="entry name" value="Alpha-amylase"/>
    <property type="match status" value="1"/>
</dbReference>
<evidence type="ECO:0000259" key="2">
    <source>
        <dbReference type="Pfam" id="PF00128"/>
    </source>
</evidence>